<reference evidence="10" key="1">
    <citation type="submission" date="2016-10" db="EMBL/GenBank/DDBJ databases">
        <authorList>
            <person name="Varghese N."/>
        </authorList>
    </citation>
    <scope>NUCLEOTIDE SEQUENCE [LARGE SCALE GENOMIC DNA]</scope>
    <source>
        <strain evidence="10">Nsp8</strain>
    </source>
</reference>
<dbReference type="PROSITE" id="PS50893">
    <property type="entry name" value="ABC_TRANSPORTER_2"/>
    <property type="match status" value="1"/>
</dbReference>
<protein>
    <submittedName>
        <fullName evidence="9">Heme exporter protein A</fullName>
    </submittedName>
</protein>
<keyword evidence="1" id="KW-0813">Transport</keyword>
<evidence type="ECO:0000256" key="3">
    <source>
        <dbReference type="ARBA" id="ARBA00022741"/>
    </source>
</evidence>
<proteinExistence type="predicted"/>
<gene>
    <name evidence="9" type="ORF">SAMN05216386_0399</name>
</gene>
<keyword evidence="5" id="KW-0067">ATP-binding</keyword>
<dbReference type="AlphaFoldDB" id="A0A1I4XYC5"/>
<evidence type="ECO:0000259" key="8">
    <source>
        <dbReference type="PROSITE" id="PS50893"/>
    </source>
</evidence>
<dbReference type="SUPFAM" id="SSF52540">
    <property type="entry name" value="P-loop containing nucleoside triphosphate hydrolases"/>
    <property type="match status" value="1"/>
</dbReference>
<name>A0A1I4XYC5_9PROT</name>
<evidence type="ECO:0000313" key="9">
    <source>
        <dbReference type="EMBL" id="SFN30921.1"/>
    </source>
</evidence>
<dbReference type="RefSeq" id="WP_074794012.1">
    <property type="nucleotide sequence ID" value="NZ_FOVJ01000001.1"/>
</dbReference>
<dbReference type="GO" id="GO:0016887">
    <property type="term" value="F:ATP hydrolysis activity"/>
    <property type="evidence" value="ECO:0007669"/>
    <property type="project" value="InterPro"/>
</dbReference>
<keyword evidence="4" id="KW-0201">Cytochrome c-type biogenesis</keyword>
<sequence length="206" mass="22503">MSTLQGNKLTCVRGDRKLFSDVNFSLETGGLMQVQGRNGSGKTSLLRMLCGLATPAHGDIRWDGVEIRSLGGSYHGAMTYLGHLSGVKDDLTAIENLRISSALAGVEIDERKAHEALQHMGLGGRELLPAKVLSQGQRRRVTLARLLVCQTVLWILDEPLTALDTTAVKLIQDLMERHLEHGGMIVMTTHQEIEITAVATQRLQLA</sequence>
<dbReference type="PANTHER" id="PTHR43499:SF1">
    <property type="entry name" value="ABC TRANSPORTER I FAMILY MEMBER 1"/>
    <property type="match status" value="1"/>
</dbReference>
<keyword evidence="6" id="KW-1278">Translocase</keyword>
<dbReference type="NCBIfam" id="TIGR01189">
    <property type="entry name" value="ccmA"/>
    <property type="match status" value="1"/>
</dbReference>
<dbReference type="SMART" id="SM00382">
    <property type="entry name" value="AAA"/>
    <property type="match status" value="1"/>
</dbReference>
<evidence type="ECO:0000313" key="10">
    <source>
        <dbReference type="Proteomes" id="UP000183107"/>
    </source>
</evidence>
<dbReference type="EMBL" id="FOVJ01000001">
    <property type="protein sequence ID" value="SFN30921.1"/>
    <property type="molecule type" value="Genomic_DNA"/>
</dbReference>
<accession>A0A1I4XYC5</accession>
<keyword evidence="10" id="KW-1185">Reference proteome</keyword>
<dbReference type="InterPro" id="IPR003439">
    <property type="entry name" value="ABC_transporter-like_ATP-bd"/>
</dbReference>
<dbReference type="GO" id="GO:0005524">
    <property type="term" value="F:ATP binding"/>
    <property type="evidence" value="ECO:0007669"/>
    <property type="project" value="UniProtKB-KW"/>
</dbReference>
<dbReference type="InterPro" id="IPR003593">
    <property type="entry name" value="AAA+_ATPase"/>
</dbReference>
<feature type="domain" description="ABC transporter" evidence="8">
    <location>
        <begin position="4"/>
        <end position="205"/>
    </location>
</feature>
<organism evidence="9 10">
    <name type="scientific">Nitrosospira briensis</name>
    <dbReference type="NCBI Taxonomy" id="35799"/>
    <lineage>
        <taxon>Bacteria</taxon>
        <taxon>Pseudomonadati</taxon>
        <taxon>Pseudomonadota</taxon>
        <taxon>Betaproteobacteria</taxon>
        <taxon>Nitrosomonadales</taxon>
        <taxon>Nitrosomonadaceae</taxon>
        <taxon>Nitrosospira</taxon>
    </lineage>
</organism>
<evidence type="ECO:0000256" key="6">
    <source>
        <dbReference type="ARBA" id="ARBA00022967"/>
    </source>
</evidence>
<keyword evidence="3" id="KW-0547">Nucleotide-binding</keyword>
<dbReference type="NCBIfam" id="NF010061">
    <property type="entry name" value="PRK13538.1"/>
    <property type="match status" value="1"/>
</dbReference>
<evidence type="ECO:0000256" key="1">
    <source>
        <dbReference type="ARBA" id="ARBA00022448"/>
    </source>
</evidence>
<dbReference type="Proteomes" id="UP000183107">
    <property type="component" value="Unassembled WGS sequence"/>
</dbReference>
<evidence type="ECO:0000256" key="4">
    <source>
        <dbReference type="ARBA" id="ARBA00022748"/>
    </source>
</evidence>
<dbReference type="PANTHER" id="PTHR43499">
    <property type="entry name" value="ABC TRANSPORTER I FAMILY MEMBER 1"/>
    <property type="match status" value="1"/>
</dbReference>
<dbReference type="InterPro" id="IPR005895">
    <property type="entry name" value="ABC_transptr_haem_export_CcmA"/>
</dbReference>
<dbReference type="GO" id="GO:0017004">
    <property type="term" value="P:cytochrome complex assembly"/>
    <property type="evidence" value="ECO:0007669"/>
    <property type="project" value="UniProtKB-KW"/>
</dbReference>
<dbReference type="InterPro" id="IPR017871">
    <property type="entry name" value="ABC_transporter-like_CS"/>
</dbReference>
<keyword evidence="2" id="KW-1003">Cell membrane</keyword>
<dbReference type="STRING" id="1266925.GCA_000619905_00476"/>
<dbReference type="OrthoDB" id="9800654at2"/>
<dbReference type="Pfam" id="PF00005">
    <property type="entry name" value="ABC_tran"/>
    <property type="match status" value="1"/>
</dbReference>
<dbReference type="InterPro" id="IPR027417">
    <property type="entry name" value="P-loop_NTPase"/>
</dbReference>
<evidence type="ECO:0000256" key="2">
    <source>
        <dbReference type="ARBA" id="ARBA00022475"/>
    </source>
</evidence>
<keyword evidence="7" id="KW-0472">Membrane</keyword>
<evidence type="ECO:0000256" key="7">
    <source>
        <dbReference type="ARBA" id="ARBA00023136"/>
    </source>
</evidence>
<dbReference type="Gene3D" id="3.40.50.300">
    <property type="entry name" value="P-loop containing nucleotide triphosphate hydrolases"/>
    <property type="match status" value="1"/>
</dbReference>
<dbReference type="GO" id="GO:0022857">
    <property type="term" value="F:transmembrane transporter activity"/>
    <property type="evidence" value="ECO:0007669"/>
    <property type="project" value="InterPro"/>
</dbReference>
<evidence type="ECO:0000256" key="5">
    <source>
        <dbReference type="ARBA" id="ARBA00022840"/>
    </source>
</evidence>
<dbReference type="PROSITE" id="PS00211">
    <property type="entry name" value="ABC_TRANSPORTER_1"/>
    <property type="match status" value="1"/>
</dbReference>